<evidence type="ECO:0000256" key="7">
    <source>
        <dbReference type="ARBA" id="ARBA00022729"/>
    </source>
</evidence>
<evidence type="ECO:0000256" key="3">
    <source>
        <dbReference type="ARBA" id="ARBA00022448"/>
    </source>
</evidence>
<keyword evidence="10" id="KW-0626">Porin</keyword>
<evidence type="ECO:0000256" key="10">
    <source>
        <dbReference type="ARBA" id="ARBA00023114"/>
    </source>
</evidence>
<comment type="subcellular location">
    <subcellularLocation>
        <location evidence="1">Cell outer membrane</location>
        <topology evidence="1">Multi-pass membrane protein</topology>
    </subcellularLocation>
</comment>
<evidence type="ECO:0000313" key="21">
    <source>
        <dbReference type="Proteomes" id="UP001165986"/>
    </source>
</evidence>
<feature type="domain" description="Polysaccharide export protein N-terminal" evidence="17">
    <location>
        <begin position="72"/>
        <end position="144"/>
    </location>
</feature>
<evidence type="ECO:0000256" key="15">
    <source>
        <dbReference type="SAM" id="MobiDB-lite"/>
    </source>
</evidence>
<feature type="domain" description="Soluble ligand binding" evidence="18">
    <location>
        <begin position="311"/>
        <end position="342"/>
    </location>
</feature>
<reference evidence="20" key="1">
    <citation type="submission" date="2019-07" db="EMBL/GenBank/DDBJ databases">
        <title>Toxilogical consequences of a new and cryptic species of cyanobacteria (Komarekiella delphini-convector) recovered from the epidermis of a bottlenose dolphin and 1500 ft. in the air.</title>
        <authorList>
            <person name="Brown A.O."/>
            <person name="Dvorak P."/>
            <person name="Villanueva C.D."/>
            <person name="Foss A.J."/>
            <person name="Garvey A.D."/>
            <person name="Gibson Q.A."/>
            <person name="Johansen J.R."/>
            <person name="Casamatta D.A."/>
        </authorList>
    </citation>
    <scope>NUCLEOTIDE SEQUENCE</scope>
    <source>
        <strain evidence="20">SJRDD-AB1</strain>
    </source>
</reference>
<feature type="chain" id="PRO_5041412593" evidence="16">
    <location>
        <begin position="34"/>
        <end position="510"/>
    </location>
</feature>
<evidence type="ECO:0000259" key="19">
    <source>
        <dbReference type="Pfam" id="PF22461"/>
    </source>
</evidence>
<dbReference type="GO" id="GO:0015159">
    <property type="term" value="F:polysaccharide transmembrane transporter activity"/>
    <property type="evidence" value="ECO:0007669"/>
    <property type="project" value="InterPro"/>
</dbReference>
<accession>A0AA40VQF7</accession>
<dbReference type="PANTHER" id="PTHR33619">
    <property type="entry name" value="POLYSACCHARIDE EXPORT PROTEIN GFCE-RELATED"/>
    <property type="match status" value="1"/>
</dbReference>
<keyword evidence="11" id="KW-0472">Membrane</keyword>
<evidence type="ECO:0000256" key="14">
    <source>
        <dbReference type="ARBA" id="ARBA00023288"/>
    </source>
</evidence>
<feature type="region of interest" description="Disordered" evidence="15">
    <location>
        <begin position="52"/>
        <end position="73"/>
    </location>
</feature>
<feature type="domain" description="SLBB" evidence="19">
    <location>
        <begin position="152"/>
        <end position="243"/>
    </location>
</feature>
<keyword evidence="13" id="KW-0998">Cell outer membrane</keyword>
<dbReference type="AlphaFoldDB" id="A0AA40VQF7"/>
<evidence type="ECO:0000256" key="8">
    <source>
        <dbReference type="ARBA" id="ARBA00023047"/>
    </source>
</evidence>
<keyword evidence="12" id="KW-0564">Palmitate</keyword>
<dbReference type="InterPro" id="IPR003715">
    <property type="entry name" value="Poly_export_N"/>
</dbReference>
<name>A0AA40VQF7_9NOST</name>
<feature type="compositionally biased region" description="Polar residues" evidence="15">
    <location>
        <begin position="287"/>
        <end position="296"/>
    </location>
</feature>
<evidence type="ECO:0000256" key="16">
    <source>
        <dbReference type="SAM" id="SignalP"/>
    </source>
</evidence>
<dbReference type="PANTHER" id="PTHR33619:SF3">
    <property type="entry name" value="POLYSACCHARIDE EXPORT PROTEIN GFCE-RELATED"/>
    <property type="match status" value="1"/>
</dbReference>
<feature type="compositionally biased region" description="Low complexity" evidence="15">
    <location>
        <begin position="52"/>
        <end position="71"/>
    </location>
</feature>
<dbReference type="Pfam" id="PF22461">
    <property type="entry name" value="SLBB_2"/>
    <property type="match status" value="1"/>
</dbReference>
<evidence type="ECO:0000256" key="2">
    <source>
        <dbReference type="ARBA" id="ARBA00009450"/>
    </source>
</evidence>
<keyword evidence="14" id="KW-0449">Lipoprotein</keyword>
<dbReference type="EMBL" id="VJXY01000003">
    <property type="protein sequence ID" value="MBD6615136.1"/>
    <property type="molecule type" value="Genomic_DNA"/>
</dbReference>
<feature type="region of interest" description="Disordered" evidence="15">
    <location>
        <begin position="287"/>
        <end position="308"/>
    </location>
</feature>
<feature type="signal peptide" evidence="16">
    <location>
        <begin position="1"/>
        <end position="33"/>
    </location>
</feature>
<evidence type="ECO:0000256" key="1">
    <source>
        <dbReference type="ARBA" id="ARBA00004571"/>
    </source>
</evidence>
<dbReference type="RefSeq" id="WP_191756384.1">
    <property type="nucleotide sequence ID" value="NZ_VJXY01000003.1"/>
</dbReference>
<evidence type="ECO:0000256" key="11">
    <source>
        <dbReference type="ARBA" id="ARBA00023136"/>
    </source>
</evidence>
<dbReference type="GO" id="GO:0046930">
    <property type="term" value="C:pore complex"/>
    <property type="evidence" value="ECO:0007669"/>
    <property type="project" value="UniProtKB-KW"/>
</dbReference>
<dbReference type="GO" id="GO:0015288">
    <property type="term" value="F:porin activity"/>
    <property type="evidence" value="ECO:0007669"/>
    <property type="project" value="UniProtKB-KW"/>
</dbReference>
<dbReference type="Gene3D" id="3.10.560.10">
    <property type="entry name" value="Outer membrane lipoprotein wza domain like"/>
    <property type="match status" value="3"/>
</dbReference>
<proteinExistence type="inferred from homology"/>
<gene>
    <name evidence="20" type="ORF">FNW02_04535</name>
</gene>
<evidence type="ECO:0000256" key="9">
    <source>
        <dbReference type="ARBA" id="ARBA00023065"/>
    </source>
</evidence>
<keyword evidence="7 16" id="KW-0732">Signal</keyword>
<evidence type="ECO:0000256" key="6">
    <source>
        <dbReference type="ARBA" id="ARBA00022692"/>
    </source>
</evidence>
<dbReference type="InterPro" id="IPR019554">
    <property type="entry name" value="Soluble_ligand-bd"/>
</dbReference>
<comment type="similarity">
    <text evidence="2">Belongs to the BexD/CtrA/VexA family.</text>
</comment>
<keyword evidence="8" id="KW-0625">Polysaccharide transport</keyword>
<sequence length="510" mass="53551">MLNTGLLKFLTQPAAGVALLATVNVAVPSASLAQGQPVLPTTQITPLTQITPITPTRQTSPTTQTSPSVPIDTNYSLGGGDRIRVNVFEVPEYTGEYQIPPGGAINLPLIGSVSVLGLTTEQASDEIARRYSRFLKRPLISINLLSPRPINVFVAGEVTRPGAYTLSLSGGAGDNPGVQYPTVLAALTTAQGTLGSADMTQVQLRRKVGRGPEQVVTLNLEELVQTGRLTQDITLRDGDTIVVPTATTFDLARARNLSAANFAASPNTPRTVAIVGEVNRPGSYLVTTGSTEGGNATTTGTSQPTGSGQPTITRAIQLAGGITPQANVRSIILRRPTRSGSEQTLDINLWQLLESGDINQDLIVQDGDTIFIPTATEINPAEATQLATTTLSPGRIQVGVVGEVKRPGAVDIQPNSSLNQALLAAGGFNDARASRGTVDLVRLNPNGSVTKRQVKVDFSQGINEETNPILRNNDVVLVSRSGIAKTSDTLSTISGPLGTIINVLRFFVGF</sequence>
<keyword evidence="4" id="KW-1134">Transmembrane beta strand</keyword>
<feature type="compositionally biased region" description="Low complexity" evidence="15">
    <location>
        <begin position="297"/>
        <end position="308"/>
    </location>
</feature>
<dbReference type="Pfam" id="PF10531">
    <property type="entry name" value="SLBB"/>
    <property type="match status" value="3"/>
</dbReference>
<dbReference type="Proteomes" id="UP001165986">
    <property type="component" value="Unassembled WGS sequence"/>
</dbReference>
<feature type="domain" description="Soluble ligand binding" evidence="18">
    <location>
        <begin position="398"/>
        <end position="451"/>
    </location>
</feature>
<dbReference type="GO" id="GO:0006811">
    <property type="term" value="P:monoatomic ion transport"/>
    <property type="evidence" value="ECO:0007669"/>
    <property type="project" value="UniProtKB-KW"/>
</dbReference>
<evidence type="ECO:0000313" key="20">
    <source>
        <dbReference type="EMBL" id="MBD6615136.1"/>
    </source>
</evidence>
<evidence type="ECO:0000256" key="13">
    <source>
        <dbReference type="ARBA" id="ARBA00023237"/>
    </source>
</evidence>
<dbReference type="Pfam" id="PF02563">
    <property type="entry name" value="Poly_export"/>
    <property type="match status" value="1"/>
</dbReference>
<organism evidence="20 21">
    <name type="scientific">Komarekiella delphini-convector SJRDD-AB1</name>
    <dbReference type="NCBI Taxonomy" id="2593771"/>
    <lineage>
        <taxon>Bacteria</taxon>
        <taxon>Bacillati</taxon>
        <taxon>Cyanobacteriota</taxon>
        <taxon>Cyanophyceae</taxon>
        <taxon>Nostocales</taxon>
        <taxon>Nostocaceae</taxon>
        <taxon>Komarekiella</taxon>
        <taxon>Komarekiella delphini-convector</taxon>
    </lineage>
</organism>
<protein>
    <submittedName>
        <fullName evidence="20">Polysaccharide export protein</fullName>
    </submittedName>
</protein>
<evidence type="ECO:0000259" key="17">
    <source>
        <dbReference type="Pfam" id="PF02563"/>
    </source>
</evidence>
<keyword evidence="3" id="KW-0813">Transport</keyword>
<dbReference type="InterPro" id="IPR054765">
    <property type="entry name" value="SLBB_dom"/>
</dbReference>
<evidence type="ECO:0000256" key="12">
    <source>
        <dbReference type="ARBA" id="ARBA00023139"/>
    </source>
</evidence>
<keyword evidence="6" id="KW-0812">Transmembrane</keyword>
<evidence type="ECO:0000256" key="4">
    <source>
        <dbReference type="ARBA" id="ARBA00022452"/>
    </source>
</evidence>
<keyword evidence="9" id="KW-0406">Ion transport</keyword>
<keyword evidence="21" id="KW-1185">Reference proteome</keyword>
<keyword evidence="5" id="KW-0762">Sugar transport</keyword>
<dbReference type="InterPro" id="IPR049712">
    <property type="entry name" value="Poly_export"/>
</dbReference>
<feature type="domain" description="Soluble ligand binding" evidence="18">
    <location>
        <begin position="272"/>
        <end position="291"/>
    </location>
</feature>
<evidence type="ECO:0000256" key="5">
    <source>
        <dbReference type="ARBA" id="ARBA00022597"/>
    </source>
</evidence>
<dbReference type="Gene3D" id="3.30.1950.10">
    <property type="entry name" value="wza like domain"/>
    <property type="match status" value="1"/>
</dbReference>
<evidence type="ECO:0000259" key="18">
    <source>
        <dbReference type="Pfam" id="PF10531"/>
    </source>
</evidence>
<dbReference type="GO" id="GO:0009279">
    <property type="term" value="C:cell outer membrane"/>
    <property type="evidence" value="ECO:0007669"/>
    <property type="project" value="UniProtKB-SubCell"/>
</dbReference>
<comment type="caution">
    <text evidence="20">The sequence shown here is derived from an EMBL/GenBank/DDBJ whole genome shotgun (WGS) entry which is preliminary data.</text>
</comment>